<keyword evidence="1" id="KW-0812">Transmembrane</keyword>
<dbReference type="AlphaFoldDB" id="A0A9W7L5R5"/>
<evidence type="ECO:0000313" key="2">
    <source>
        <dbReference type="EMBL" id="GMI32047.1"/>
    </source>
</evidence>
<keyword evidence="3" id="KW-1185">Reference proteome</keyword>
<feature type="transmembrane region" description="Helical" evidence="1">
    <location>
        <begin position="12"/>
        <end position="34"/>
    </location>
</feature>
<dbReference type="EMBL" id="BRXZ01007689">
    <property type="protein sequence ID" value="GMI32047.1"/>
    <property type="molecule type" value="Genomic_DNA"/>
</dbReference>
<evidence type="ECO:0000256" key="1">
    <source>
        <dbReference type="SAM" id="Phobius"/>
    </source>
</evidence>
<reference evidence="2" key="1">
    <citation type="submission" date="2022-07" db="EMBL/GenBank/DDBJ databases">
        <title>Genome analysis of Parmales, a sister group of diatoms, reveals the evolutionary specialization of diatoms from phago-mixotrophs to photoautotrophs.</title>
        <authorList>
            <person name="Ban H."/>
            <person name="Sato S."/>
            <person name="Yoshikawa S."/>
            <person name="Kazumasa Y."/>
            <person name="Nakamura Y."/>
            <person name="Ichinomiya M."/>
            <person name="Saitoh K."/>
            <person name="Sato N."/>
            <person name="Blanc-Mathieu R."/>
            <person name="Endo H."/>
            <person name="Kuwata A."/>
            <person name="Ogata H."/>
        </authorList>
    </citation>
    <scope>NUCLEOTIDE SEQUENCE</scope>
</reference>
<gene>
    <name evidence="2" type="ORF">TrRE_jg13359</name>
</gene>
<sequence>MAGIIQPHSAHIWKTAIGLFVFGTVVKGGSYILVKEDIQKRSAKESSNGRISLERAREPVVLSKELQKEAGVETSAEMPALSREEKLRMKEMLMNKYKDADWMKERKREIDYASKTNDGAVERGELRAKLTKA</sequence>
<dbReference type="Proteomes" id="UP001165082">
    <property type="component" value="Unassembled WGS sequence"/>
</dbReference>
<accession>A0A9W7L5R5</accession>
<protein>
    <submittedName>
        <fullName evidence="2">Uncharacterized protein</fullName>
    </submittedName>
</protein>
<organism evidence="2 3">
    <name type="scientific">Triparma retinervis</name>
    <dbReference type="NCBI Taxonomy" id="2557542"/>
    <lineage>
        <taxon>Eukaryota</taxon>
        <taxon>Sar</taxon>
        <taxon>Stramenopiles</taxon>
        <taxon>Ochrophyta</taxon>
        <taxon>Bolidophyceae</taxon>
        <taxon>Parmales</taxon>
        <taxon>Triparmaceae</taxon>
        <taxon>Triparma</taxon>
    </lineage>
</organism>
<dbReference type="OrthoDB" id="10294758at2759"/>
<evidence type="ECO:0000313" key="3">
    <source>
        <dbReference type="Proteomes" id="UP001165082"/>
    </source>
</evidence>
<keyword evidence="1" id="KW-0472">Membrane</keyword>
<comment type="caution">
    <text evidence="2">The sequence shown here is derived from an EMBL/GenBank/DDBJ whole genome shotgun (WGS) entry which is preliminary data.</text>
</comment>
<name>A0A9W7L5R5_9STRA</name>
<proteinExistence type="predicted"/>
<keyword evidence="1" id="KW-1133">Transmembrane helix</keyword>